<proteinExistence type="predicted"/>
<reference evidence="1 2" key="1">
    <citation type="journal article" date="2015" name="Environ. Microbiol.">
        <title>Metagenome sequence of Elaphomyces granulatus from sporocarp tissue reveals Ascomycota ectomycorrhizal fingerprints of genome expansion and a Proteobacteria-rich microbiome.</title>
        <authorList>
            <person name="Quandt C.A."/>
            <person name="Kohler A."/>
            <person name="Hesse C.N."/>
            <person name="Sharpton T.J."/>
            <person name="Martin F."/>
            <person name="Spatafora J.W."/>
        </authorList>
    </citation>
    <scope>NUCLEOTIDE SEQUENCE [LARGE SCALE GENOMIC DNA]</scope>
    <source>
        <strain evidence="1 2">OSC145934</strain>
    </source>
</reference>
<name>A0A232LY48_9EURO</name>
<gene>
    <name evidence="1" type="ORF">Egran_03185</name>
</gene>
<dbReference type="OrthoDB" id="2893324at2759"/>
<dbReference type="AlphaFoldDB" id="A0A232LY48"/>
<evidence type="ECO:0008006" key="3">
    <source>
        <dbReference type="Google" id="ProtNLM"/>
    </source>
</evidence>
<dbReference type="Proteomes" id="UP000243515">
    <property type="component" value="Unassembled WGS sequence"/>
</dbReference>
<accession>A0A232LY48</accession>
<protein>
    <recommendedName>
        <fullName evidence="3">Nucleoside 2-deoxyribosyltransferase like</fullName>
    </recommendedName>
</protein>
<evidence type="ECO:0000313" key="2">
    <source>
        <dbReference type="Proteomes" id="UP000243515"/>
    </source>
</evidence>
<dbReference type="InterPro" id="IPR039470">
    <property type="entry name" value="Nuc_deoxyri_tr2"/>
</dbReference>
<comment type="caution">
    <text evidence="1">The sequence shown here is derived from an EMBL/GenBank/DDBJ whole genome shotgun (WGS) entry which is preliminary data.</text>
</comment>
<keyword evidence="2" id="KW-1185">Reference proteome</keyword>
<evidence type="ECO:0000313" key="1">
    <source>
        <dbReference type="EMBL" id="OXV09052.1"/>
    </source>
</evidence>
<dbReference type="Pfam" id="PF15891">
    <property type="entry name" value="Nuc_deoxyri_tr2"/>
    <property type="match status" value="1"/>
</dbReference>
<sequence length="162" mass="18702">MSSPSYKHYQPPKRPTETPKASIFLAGTIEMGTAPLWQQDLADMLRDLPIAVFNPRRDDFDPNLTQEKKNKLFAEQVNWEMDYLEKCDLIALYFVPDTKSPISLLELGLYAKDKKLIVCCPKGFWRKGNVDMVCDRHGIPLIQTYDEFKQAIEMKARELCGK</sequence>
<dbReference type="Gene3D" id="3.40.50.450">
    <property type="match status" value="1"/>
</dbReference>
<dbReference type="EMBL" id="NPHW01003737">
    <property type="protein sequence ID" value="OXV09052.1"/>
    <property type="molecule type" value="Genomic_DNA"/>
</dbReference>
<organism evidence="1 2">
    <name type="scientific">Elaphomyces granulatus</name>
    <dbReference type="NCBI Taxonomy" id="519963"/>
    <lineage>
        <taxon>Eukaryota</taxon>
        <taxon>Fungi</taxon>
        <taxon>Dikarya</taxon>
        <taxon>Ascomycota</taxon>
        <taxon>Pezizomycotina</taxon>
        <taxon>Eurotiomycetes</taxon>
        <taxon>Eurotiomycetidae</taxon>
        <taxon>Eurotiales</taxon>
        <taxon>Elaphomycetaceae</taxon>
        <taxon>Elaphomyces</taxon>
    </lineage>
</organism>